<dbReference type="Gene3D" id="3.30.450.20">
    <property type="entry name" value="PAS domain"/>
    <property type="match status" value="1"/>
</dbReference>
<reference evidence="1" key="1">
    <citation type="submission" date="2023-04" db="EMBL/GenBank/DDBJ databases">
        <title>Comparative genomic analysis of Cohnella hashimotonis sp. nov., isolated from the International Space Station.</title>
        <authorList>
            <person name="Venkateswaran K."/>
            <person name="Simpson A."/>
        </authorList>
    </citation>
    <scope>NUCLEOTIDE SEQUENCE</scope>
    <source>
        <strain evidence="1">F6_2S_P_1</strain>
    </source>
</reference>
<evidence type="ECO:0000313" key="2">
    <source>
        <dbReference type="Proteomes" id="UP001161691"/>
    </source>
</evidence>
<dbReference type="EMBL" id="JAGRPV010000001">
    <property type="protein sequence ID" value="MDI4644542.1"/>
    <property type="molecule type" value="Genomic_DNA"/>
</dbReference>
<gene>
    <name evidence="1" type="ORF">KB449_06185</name>
</gene>
<organism evidence="1 2">
    <name type="scientific">Cohnella hashimotonis</name>
    <dbReference type="NCBI Taxonomy" id="2826895"/>
    <lineage>
        <taxon>Bacteria</taxon>
        <taxon>Bacillati</taxon>
        <taxon>Bacillota</taxon>
        <taxon>Bacilli</taxon>
        <taxon>Bacillales</taxon>
        <taxon>Paenibacillaceae</taxon>
        <taxon>Cohnella</taxon>
    </lineage>
</organism>
<dbReference type="CDD" id="cd12914">
    <property type="entry name" value="PDC1_DGC_like"/>
    <property type="match status" value="1"/>
</dbReference>
<accession>A0ABT6TCH6</accession>
<protein>
    <recommendedName>
        <fullName evidence="3">Cache domain-containing protein</fullName>
    </recommendedName>
</protein>
<name>A0ABT6TCH6_9BACL</name>
<sequence length="206" mass="22299">MAEKLDHYMWSRAGEINVVGTLDVINNPSDPVAIQRVLESLQTHIPSFTWVGFTDSKGNVIASTGGILKGKNVAQRPVFQNGIKGTFIGDVHEAVLLAKLLPNPSGDPLEFVDISIPVTDDSGATVGVLATHLSWEWSKEVSASILQPLMDRNSYYDIFIVSKNDNTILLGPEQMVGTRLDIPGLSAAQEGKNSYATVKWPAVITI</sequence>
<dbReference type="SUPFAM" id="SSF103190">
    <property type="entry name" value="Sensory domain-like"/>
    <property type="match status" value="1"/>
</dbReference>
<comment type="caution">
    <text evidence="1">The sequence shown here is derived from an EMBL/GenBank/DDBJ whole genome shotgun (WGS) entry which is preliminary data.</text>
</comment>
<dbReference type="InterPro" id="IPR029151">
    <property type="entry name" value="Sensor-like_sf"/>
</dbReference>
<evidence type="ECO:0000313" key="1">
    <source>
        <dbReference type="EMBL" id="MDI4644542.1"/>
    </source>
</evidence>
<proteinExistence type="predicted"/>
<evidence type="ECO:0008006" key="3">
    <source>
        <dbReference type="Google" id="ProtNLM"/>
    </source>
</evidence>
<keyword evidence="2" id="KW-1185">Reference proteome</keyword>
<dbReference type="RefSeq" id="WP_282907542.1">
    <property type="nucleotide sequence ID" value="NZ_JAGRPV010000001.1"/>
</dbReference>
<dbReference type="Proteomes" id="UP001161691">
    <property type="component" value="Unassembled WGS sequence"/>
</dbReference>